<evidence type="ECO:0000313" key="1">
    <source>
        <dbReference type="EMBL" id="KAJ3133799.1"/>
    </source>
</evidence>
<organism evidence="1 2">
    <name type="scientific">Physocladia obscura</name>
    <dbReference type="NCBI Taxonomy" id="109957"/>
    <lineage>
        <taxon>Eukaryota</taxon>
        <taxon>Fungi</taxon>
        <taxon>Fungi incertae sedis</taxon>
        <taxon>Chytridiomycota</taxon>
        <taxon>Chytridiomycota incertae sedis</taxon>
        <taxon>Chytridiomycetes</taxon>
        <taxon>Chytridiales</taxon>
        <taxon>Chytriomycetaceae</taxon>
        <taxon>Physocladia</taxon>
    </lineage>
</organism>
<gene>
    <name evidence="1" type="ORF">HK100_004094</name>
</gene>
<keyword evidence="2" id="KW-1185">Reference proteome</keyword>
<name>A0AAD5T6E7_9FUNG</name>
<accession>A0AAD5T6E7</accession>
<sequence>MNKHHRLKTIASTFTSILSRVLILVTITYLYKIDRSVTSNNNNRSTQPASKLTAIDSENNAFISPPLISIPSLELGHPYASVFHHPYSLLLATRKCTHACSFVVAKDIARNASFMQNGMDHLWIDAVKDADVMHGRAAVTLWSFEDYLNLAVEGGLIKMIDAVAIPVPEQREYTHVGKRHRFMNGYMHGLDENVPENEGNNKFQTLNQSIQAILKKSTLQKQSLLFILFPTALPEILSLLPRNSVQSISITRLSHIFATPKEFIAQIIRHSSNLQPRGTLFSKKSTFAKRENKALVIGLANCRHIPNGVAEYISDLLQTTAHVSLQENDDFSSLSNEFAIKVIDKSANEMQECLPGMLHTQFVGNNKERKQQQQIYYANIAHGARAMVLFLDAMEGSAGGAVVPDLIFQAMTWNTVIVIVSRYDHRALFPCRECILWINPRVVEAAEMRKRIEGICGDQNIWDGMMAWRGKLVVGEMEHGELFAADFYAQWNSGIGRGVCRMCEIAMKTVG</sequence>
<proteinExistence type="predicted"/>
<reference evidence="1" key="1">
    <citation type="submission" date="2020-05" db="EMBL/GenBank/DDBJ databases">
        <title>Phylogenomic resolution of chytrid fungi.</title>
        <authorList>
            <person name="Stajich J.E."/>
            <person name="Amses K."/>
            <person name="Simmons R."/>
            <person name="Seto K."/>
            <person name="Myers J."/>
            <person name="Bonds A."/>
            <person name="Quandt C.A."/>
            <person name="Barry K."/>
            <person name="Liu P."/>
            <person name="Grigoriev I."/>
            <person name="Longcore J.E."/>
            <person name="James T.Y."/>
        </authorList>
    </citation>
    <scope>NUCLEOTIDE SEQUENCE</scope>
    <source>
        <strain evidence="1">JEL0513</strain>
    </source>
</reference>
<evidence type="ECO:0000313" key="2">
    <source>
        <dbReference type="Proteomes" id="UP001211907"/>
    </source>
</evidence>
<comment type="caution">
    <text evidence="1">The sequence shown here is derived from an EMBL/GenBank/DDBJ whole genome shotgun (WGS) entry which is preliminary data.</text>
</comment>
<dbReference type="Proteomes" id="UP001211907">
    <property type="component" value="Unassembled WGS sequence"/>
</dbReference>
<dbReference type="EMBL" id="JADGJH010000207">
    <property type="protein sequence ID" value="KAJ3133799.1"/>
    <property type="molecule type" value="Genomic_DNA"/>
</dbReference>
<protein>
    <submittedName>
        <fullName evidence="1">Uncharacterized protein</fullName>
    </submittedName>
</protein>
<dbReference type="AlphaFoldDB" id="A0AAD5T6E7"/>